<dbReference type="Proteomes" id="UP001310290">
    <property type="component" value="Unassembled WGS sequence"/>
</dbReference>
<organism evidence="2 3">
    <name type="scientific">Streptomyces bottropensis</name>
    <dbReference type="NCBI Taxonomy" id="42235"/>
    <lineage>
        <taxon>Bacteria</taxon>
        <taxon>Bacillati</taxon>
        <taxon>Actinomycetota</taxon>
        <taxon>Actinomycetes</taxon>
        <taxon>Kitasatosporales</taxon>
        <taxon>Streptomycetaceae</taxon>
        <taxon>Streptomyces</taxon>
    </lineage>
</organism>
<accession>A0ABU8B0Y3</accession>
<gene>
    <name evidence="2" type="ORF">QBA35_41275</name>
</gene>
<evidence type="ECO:0000313" key="3">
    <source>
        <dbReference type="Proteomes" id="UP001310290"/>
    </source>
</evidence>
<keyword evidence="3" id="KW-1185">Reference proteome</keyword>
<evidence type="ECO:0000313" key="2">
    <source>
        <dbReference type="EMBL" id="MEH0639578.1"/>
    </source>
</evidence>
<dbReference type="Gene3D" id="1.10.520.10">
    <property type="match status" value="1"/>
</dbReference>
<feature type="region of interest" description="Disordered" evidence="1">
    <location>
        <begin position="1"/>
        <end position="20"/>
    </location>
</feature>
<comment type="caution">
    <text evidence="2">The sequence shown here is derived from an EMBL/GenBank/DDBJ whole genome shotgun (WGS) entry which is preliminary data.</text>
</comment>
<name>A0ABU8B0Y3_9ACTN</name>
<dbReference type="SUPFAM" id="SSF48113">
    <property type="entry name" value="Heme-dependent peroxidases"/>
    <property type="match status" value="1"/>
</dbReference>
<dbReference type="InterPro" id="IPR010255">
    <property type="entry name" value="Haem_peroxidase_sf"/>
</dbReference>
<dbReference type="RefSeq" id="WP_334661969.1">
    <property type="nucleotide sequence ID" value="NZ_JARULZ010000003.1"/>
</dbReference>
<protein>
    <submittedName>
        <fullName evidence="2">Hydroperoxidase</fullName>
    </submittedName>
</protein>
<sequence length="59" mass="6183">MIGAAGIAAPSTYRGGADGARIRLEPRRGWEVNGPEQLATGPALENVQQELNTGTLRGH</sequence>
<proteinExistence type="predicted"/>
<dbReference type="EMBL" id="JARULZ010000003">
    <property type="protein sequence ID" value="MEH0639578.1"/>
    <property type="molecule type" value="Genomic_DNA"/>
</dbReference>
<evidence type="ECO:0000256" key="1">
    <source>
        <dbReference type="SAM" id="MobiDB-lite"/>
    </source>
</evidence>
<reference evidence="2" key="1">
    <citation type="submission" date="2023-04" db="EMBL/GenBank/DDBJ databases">
        <title>Genomic diversity of scab-causing Streptomyces spp. in the province of Quebec, Canada.</title>
        <authorList>
            <person name="Biessy A."/>
            <person name="Cadieux M."/>
            <person name="Ciotola M."/>
            <person name="Filion M."/>
        </authorList>
    </citation>
    <scope>NUCLEOTIDE SEQUENCE</scope>
    <source>
        <strain evidence="2">B21-115</strain>
    </source>
</reference>